<feature type="transmembrane region" description="Helical" evidence="3">
    <location>
        <begin position="430"/>
        <end position="448"/>
    </location>
</feature>
<dbReference type="EC" id="3.2.1.14" evidence="2"/>
<evidence type="ECO:0000313" key="6">
    <source>
        <dbReference type="Proteomes" id="UP000287101"/>
    </source>
</evidence>
<feature type="transmembrane region" description="Helical" evidence="3">
    <location>
        <begin position="366"/>
        <end position="385"/>
    </location>
</feature>
<dbReference type="PANTHER" id="PTHR11177">
    <property type="entry name" value="CHITINASE"/>
    <property type="match status" value="1"/>
</dbReference>
<dbReference type="PANTHER" id="PTHR11177:SF317">
    <property type="entry name" value="CHITINASE 12-RELATED"/>
    <property type="match status" value="1"/>
</dbReference>
<dbReference type="Gene3D" id="3.40.5.30">
    <property type="entry name" value="(Trans)glycosidases - domain 2"/>
    <property type="match status" value="1"/>
</dbReference>
<reference evidence="5 6" key="1">
    <citation type="submission" date="2017-05" db="EMBL/GenBank/DDBJ databases">
        <title>Vagococcus spp. assemblies.</title>
        <authorList>
            <person name="Gulvik C.A."/>
        </authorList>
    </citation>
    <scope>NUCLEOTIDE SEQUENCE [LARGE SCALE GENOMIC DNA]</scope>
    <source>
        <strain evidence="5 6">CCUG 41755</strain>
    </source>
</reference>
<dbReference type="InterPro" id="IPR011583">
    <property type="entry name" value="Chitinase_II/V-like_cat"/>
</dbReference>
<dbReference type="GO" id="GO:0005576">
    <property type="term" value="C:extracellular region"/>
    <property type="evidence" value="ECO:0007669"/>
    <property type="project" value="TreeGrafter"/>
</dbReference>
<evidence type="ECO:0000256" key="1">
    <source>
        <dbReference type="ARBA" id="ARBA00000822"/>
    </source>
</evidence>
<dbReference type="GO" id="GO:0005975">
    <property type="term" value="P:carbohydrate metabolic process"/>
    <property type="evidence" value="ECO:0007669"/>
    <property type="project" value="InterPro"/>
</dbReference>
<evidence type="ECO:0000256" key="2">
    <source>
        <dbReference type="ARBA" id="ARBA00012729"/>
    </source>
</evidence>
<dbReference type="SUPFAM" id="SSF51445">
    <property type="entry name" value="(Trans)glycosidases"/>
    <property type="match status" value="1"/>
</dbReference>
<evidence type="ECO:0000256" key="3">
    <source>
        <dbReference type="SAM" id="Phobius"/>
    </source>
</evidence>
<dbReference type="GO" id="GO:0008843">
    <property type="term" value="F:endochitinase activity"/>
    <property type="evidence" value="ECO:0007669"/>
    <property type="project" value="UniProtKB-EC"/>
</dbReference>
<evidence type="ECO:0000259" key="4">
    <source>
        <dbReference type="PROSITE" id="PS51910"/>
    </source>
</evidence>
<dbReference type="AlphaFoldDB" id="A0A430A8D6"/>
<dbReference type="Pfam" id="PF00704">
    <property type="entry name" value="Glyco_hydro_18"/>
    <property type="match status" value="1"/>
</dbReference>
<dbReference type="InterPro" id="IPR017853">
    <property type="entry name" value="GH"/>
</dbReference>
<dbReference type="InterPro" id="IPR050314">
    <property type="entry name" value="Glycosyl_Hydrlase_18"/>
</dbReference>
<dbReference type="Proteomes" id="UP000287101">
    <property type="component" value="Unassembled WGS sequence"/>
</dbReference>
<feature type="transmembrane region" description="Helical" evidence="3">
    <location>
        <begin position="406"/>
        <end position="424"/>
    </location>
</feature>
<feature type="domain" description="GH18" evidence="4">
    <location>
        <begin position="34"/>
        <end position="333"/>
    </location>
</feature>
<dbReference type="GO" id="GO:0006032">
    <property type="term" value="P:chitin catabolic process"/>
    <property type="evidence" value="ECO:0007669"/>
    <property type="project" value="TreeGrafter"/>
</dbReference>
<keyword evidence="3" id="KW-0472">Membrane</keyword>
<comment type="catalytic activity">
    <reaction evidence="1">
        <text>Random endo-hydrolysis of N-acetyl-beta-D-glucosaminide (1-&gt;4)-beta-linkages in chitin and chitodextrins.</text>
        <dbReference type="EC" id="3.2.1.14"/>
    </reaction>
</comment>
<gene>
    <name evidence="5" type="ORF">CBF31_06545</name>
</gene>
<dbReference type="SMART" id="SM00636">
    <property type="entry name" value="Glyco_18"/>
    <property type="match status" value="1"/>
</dbReference>
<keyword evidence="3" id="KW-1133">Transmembrane helix</keyword>
<dbReference type="PROSITE" id="PS51910">
    <property type="entry name" value="GH18_2"/>
    <property type="match status" value="1"/>
</dbReference>
<name>A0A430A8D6_9ENTE</name>
<keyword evidence="6" id="KW-1185">Reference proteome</keyword>
<accession>A0A430A8D6</accession>
<dbReference type="Gene3D" id="3.20.20.80">
    <property type="entry name" value="Glycosidases"/>
    <property type="match status" value="1"/>
</dbReference>
<dbReference type="InterPro" id="IPR001223">
    <property type="entry name" value="Glyco_hydro18_cat"/>
</dbReference>
<dbReference type="RefSeq" id="WP_126831575.1">
    <property type="nucleotide sequence ID" value="NZ_CBCRYB010000001.1"/>
</dbReference>
<dbReference type="EMBL" id="NGJY01000002">
    <property type="protein sequence ID" value="RSU03366.1"/>
    <property type="molecule type" value="Genomic_DNA"/>
</dbReference>
<sequence>MKNNRILMIGLLVIVAMTSLLGFGQTSQAERAKFKTVGYLPDYDVGHIDDTVDFTQFTDVNFFSMVPENNGELKFSDTGSASQLKEFVTKAHKHRVRAGVSIGGWNLSDNFVQATSKENLSTFVKNIAKLVDKYELDTIDIDWEYPDVSEAAQFESFMKALKKELTPREVKISICVPSGIGSTGDITGKWEDNFTPEALNTADWVNIMAYDAQVPGEVSHSPVDLQANSLKYWNKLMGGDKMSHLIAGVPYYAKSNIGTVMTYNRILNIAQDKIKGDKITYNGAEYHFNNKKTIKEKTEASIELKSLGIMIWTPTQDADLTSSNRLTDVIVNTIEKDKRVTLDKGRVIFGKVAVNPPKIYKVPVKLLTNLVCVALALVGVLFFRGGFNEYVPDVSIKGKKIRSVKFAKIIGAGLLGIALTGLILINLPWYMILLIALAIIGAIYYIFFT</sequence>
<dbReference type="GO" id="GO:0008061">
    <property type="term" value="F:chitin binding"/>
    <property type="evidence" value="ECO:0007669"/>
    <property type="project" value="InterPro"/>
</dbReference>
<dbReference type="OrthoDB" id="9775889at2"/>
<comment type="caution">
    <text evidence="5">The sequence shown here is derived from an EMBL/GenBank/DDBJ whole genome shotgun (WGS) entry which is preliminary data.</text>
</comment>
<proteinExistence type="predicted"/>
<keyword evidence="3" id="KW-0812">Transmembrane</keyword>
<protein>
    <recommendedName>
        <fullName evidence="2">chitinase</fullName>
        <ecNumber evidence="2">3.2.1.14</ecNumber>
    </recommendedName>
</protein>
<evidence type="ECO:0000313" key="5">
    <source>
        <dbReference type="EMBL" id="RSU03366.1"/>
    </source>
</evidence>
<organism evidence="5 6">
    <name type="scientific">Vagococcus fessus</name>
    <dbReference type="NCBI Taxonomy" id="120370"/>
    <lineage>
        <taxon>Bacteria</taxon>
        <taxon>Bacillati</taxon>
        <taxon>Bacillota</taxon>
        <taxon>Bacilli</taxon>
        <taxon>Lactobacillales</taxon>
        <taxon>Enterococcaceae</taxon>
        <taxon>Vagococcus</taxon>
    </lineage>
</organism>